<comment type="caution">
    <text evidence="1">The sequence shown here is derived from an EMBL/GenBank/DDBJ whole genome shotgun (WGS) entry which is preliminary data.</text>
</comment>
<organism evidence="1 2">
    <name type="scientific">Terrabacter tumescens</name>
    <dbReference type="NCBI Taxonomy" id="60443"/>
    <lineage>
        <taxon>Bacteria</taxon>
        <taxon>Bacillati</taxon>
        <taxon>Actinomycetota</taxon>
        <taxon>Actinomycetes</taxon>
        <taxon>Micrococcales</taxon>
        <taxon>Intrasporangiaceae</taxon>
        <taxon>Terrabacter</taxon>
    </lineage>
</organism>
<evidence type="ECO:0000313" key="1">
    <source>
        <dbReference type="EMBL" id="GGM94256.1"/>
    </source>
</evidence>
<protein>
    <recommendedName>
        <fullName evidence="3">DUF559 domain-containing protein</fullName>
    </recommendedName>
</protein>
<proteinExistence type="predicted"/>
<name>A0ABQ2HX56_9MICO</name>
<gene>
    <name evidence="1" type="ORF">GCM10009721_20630</name>
</gene>
<dbReference type="EMBL" id="BMNZ01000003">
    <property type="protein sequence ID" value="GGM94256.1"/>
    <property type="molecule type" value="Genomic_DNA"/>
</dbReference>
<keyword evidence="2" id="KW-1185">Reference proteome</keyword>
<sequence length="240" mass="26137">MSRVGRPRAPDPVQVVVAANRRVTPPGGVVVTRRTDFDGSVQLHLSPPRLRLDEALLDVASTAKREADAVALLADACQEGATTAARLHEALSGRVRLSRRRLLLPILADVATGSMSVFERRYLHDVERSHGLPVARRQVRVVTRDGVTFRDVEYSDFGVVVELDGRLAHAGPRRWTDLERDVEAVVRGEATVRFGWLHVLEPCRAARVVGSLLRSRGWTGSLTDCGPDCAAVASSQRGAA</sequence>
<dbReference type="Proteomes" id="UP000623461">
    <property type="component" value="Unassembled WGS sequence"/>
</dbReference>
<reference evidence="2" key="1">
    <citation type="journal article" date="2019" name="Int. J. Syst. Evol. Microbiol.">
        <title>The Global Catalogue of Microorganisms (GCM) 10K type strain sequencing project: providing services to taxonomists for standard genome sequencing and annotation.</title>
        <authorList>
            <consortium name="The Broad Institute Genomics Platform"/>
            <consortium name="The Broad Institute Genome Sequencing Center for Infectious Disease"/>
            <person name="Wu L."/>
            <person name="Ma J."/>
        </authorList>
    </citation>
    <scope>NUCLEOTIDE SEQUENCE [LARGE SCALE GENOMIC DNA]</scope>
    <source>
        <strain evidence="2">JCM 1365</strain>
    </source>
</reference>
<evidence type="ECO:0000313" key="2">
    <source>
        <dbReference type="Proteomes" id="UP000623461"/>
    </source>
</evidence>
<evidence type="ECO:0008006" key="3">
    <source>
        <dbReference type="Google" id="ProtNLM"/>
    </source>
</evidence>
<accession>A0ABQ2HX56</accession>